<dbReference type="Proteomes" id="UP000315103">
    <property type="component" value="Unassembled WGS sequence"/>
</dbReference>
<dbReference type="EMBL" id="VMSJ01000002">
    <property type="protein sequence ID" value="TVT28085.1"/>
    <property type="molecule type" value="Genomic_DNA"/>
</dbReference>
<gene>
    <name evidence="1" type="ORF">FO441_06635</name>
</gene>
<organism evidence="1 2">
    <name type="scientific">Salinicoccus cyprini</name>
    <dbReference type="NCBI Taxonomy" id="2493691"/>
    <lineage>
        <taxon>Bacteria</taxon>
        <taxon>Bacillati</taxon>
        <taxon>Bacillota</taxon>
        <taxon>Bacilli</taxon>
        <taxon>Bacillales</taxon>
        <taxon>Staphylococcaceae</taxon>
        <taxon>Salinicoccus</taxon>
    </lineage>
</organism>
<dbReference type="InterPro" id="IPR014519">
    <property type="entry name" value="UCP024492"/>
</dbReference>
<evidence type="ECO:0000313" key="2">
    <source>
        <dbReference type="Proteomes" id="UP000315103"/>
    </source>
</evidence>
<dbReference type="AlphaFoldDB" id="A0A558AV06"/>
<protein>
    <submittedName>
        <fullName evidence="1">DUF488 domain-containing protein</fullName>
    </submittedName>
</protein>
<sequence length="183" mass="20696">MRIFTAGHSTNTKEQFLQMLESASIEFVADVRAYPYSRKHPQFNGEEMKEWLKEAGIGYNHFPLLGGRRGTASNVGSNLNSGWNNVSFHNYADYTLTEDFSSGIEMLVDKAASYNIVCMCSERHPARCHRLIISNWLAAHDWTVQHIINNSKNEPELVHHVLGKWGAMPIIEADGTVVYPEDV</sequence>
<proteinExistence type="predicted"/>
<dbReference type="Pfam" id="PF04343">
    <property type="entry name" value="DUF488"/>
    <property type="match status" value="1"/>
</dbReference>
<dbReference type="InterPro" id="IPR007438">
    <property type="entry name" value="DUF488"/>
</dbReference>
<comment type="caution">
    <text evidence="1">The sequence shown here is derived from an EMBL/GenBank/DDBJ whole genome shotgun (WGS) entry which is preliminary data.</text>
</comment>
<accession>A0A558AV06</accession>
<dbReference type="RefSeq" id="WP_145287604.1">
    <property type="nucleotide sequence ID" value="NZ_VMSJ01000002.1"/>
</dbReference>
<dbReference type="OrthoDB" id="9789109at2"/>
<dbReference type="PANTHER" id="PTHR39337:SF1">
    <property type="entry name" value="BLR5642 PROTEIN"/>
    <property type="match status" value="1"/>
</dbReference>
<evidence type="ECO:0000313" key="1">
    <source>
        <dbReference type="EMBL" id="TVT28085.1"/>
    </source>
</evidence>
<reference evidence="1 2" key="1">
    <citation type="submission" date="2019-07" db="EMBL/GenBank/DDBJ databases">
        <title>Salinicoccus cyprini sp. nov., isolated from gastro-intestinal tract of mirror carp, Cyprinus carpio var. specularis, collected from Gobind Sagar Reservoir, Himachal Pradesh, India.</title>
        <authorList>
            <person name="Talwar C."/>
            <person name="Singh A.K."/>
            <person name="Lal R."/>
            <person name="Negi R.K."/>
        </authorList>
    </citation>
    <scope>NUCLEOTIDE SEQUENCE [LARGE SCALE GENOMIC DNA]</scope>
    <source>
        <strain evidence="1 2">CT19</strain>
    </source>
</reference>
<keyword evidence="2" id="KW-1185">Reference proteome</keyword>
<dbReference type="PANTHER" id="PTHR39337">
    <property type="entry name" value="BLR5642 PROTEIN"/>
    <property type="match status" value="1"/>
</dbReference>
<dbReference type="PIRSF" id="PIRSF024492">
    <property type="entry name" value="UCP024492"/>
    <property type="match status" value="1"/>
</dbReference>
<name>A0A558AV06_9STAP</name>